<protein>
    <submittedName>
        <fullName evidence="1">Uncharacterized protein</fullName>
    </submittedName>
</protein>
<evidence type="ECO:0000313" key="2">
    <source>
        <dbReference type="Proteomes" id="UP000030764"/>
    </source>
</evidence>
<name>A0A085M2N2_9BILA</name>
<dbReference type="AlphaFoldDB" id="A0A085M2N2"/>
<proteinExistence type="predicted"/>
<reference evidence="1 2" key="1">
    <citation type="journal article" date="2014" name="Nat. Genet.">
        <title>Genome and transcriptome of the porcine whipworm Trichuris suis.</title>
        <authorList>
            <person name="Jex A.R."/>
            <person name="Nejsum P."/>
            <person name="Schwarz E.M."/>
            <person name="Hu L."/>
            <person name="Young N.D."/>
            <person name="Hall R.S."/>
            <person name="Korhonen P.K."/>
            <person name="Liao S."/>
            <person name="Thamsborg S."/>
            <person name="Xia J."/>
            <person name="Xu P."/>
            <person name="Wang S."/>
            <person name="Scheerlinck J.P."/>
            <person name="Hofmann A."/>
            <person name="Sternberg P.W."/>
            <person name="Wang J."/>
            <person name="Gasser R.B."/>
        </authorList>
    </citation>
    <scope>NUCLEOTIDE SEQUENCE [LARGE SCALE GENOMIC DNA]</scope>
    <source>
        <strain evidence="1">DCEP-RM93M</strain>
    </source>
</reference>
<evidence type="ECO:0000313" key="1">
    <source>
        <dbReference type="EMBL" id="KFD51478.1"/>
    </source>
</evidence>
<keyword evidence="2" id="KW-1185">Reference proteome</keyword>
<sequence>MLIFPKNYKWNCIESIQAMHKINSSKLDVRRKKSSLELIFCPVTFYGKGRLAARFVCLVVKDRIRPNYHLSTARKPFRR</sequence>
<gene>
    <name evidence="1" type="ORF">M513_07691</name>
</gene>
<dbReference type="Proteomes" id="UP000030764">
    <property type="component" value="Unassembled WGS sequence"/>
</dbReference>
<organism evidence="1 2">
    <name type="scientific">Trichuris suis</name>
    <name type="common">pig whipworm</name>
    <dbReference type="NCBI Taxonomy" id="68888"/>
    <lineage>
        <taxon>Eukaryota</taxon>
        <taxon>Metazoa</taxon>
        <taxon>Ecdysozoa</taxon>
        <taxon>Nematoda</taxon>
        <taxon>Enoplea</taxon>
        <taxon>Dorylaimia</taxon>
        <taxon>Trichinellida</taxon>
        <taxon>Trichuridae</taxon>
        <taxon>Trichuris</taxon>
    </lineage>
</organism>
<accession>A0A085M2N2</accession>
<dbReference type="EMBL" id="KL363239">
    <property type="protein sequence ID" value="KFD51478.1"/>
    <property type="molecule type" value="Genomic_DNA"/>
</dbReference>